<dbReference type="Gene3D" id="3.30.465.10">
    <property type="match status" value="1"/>
</dbReference>
<evidence type="ECO:0000256" key="3">
    <source>
        <dbReference type="ARBA" id="ARBA00022630"/>
    </source>
</evidence>
<evidence type="ECO:0000259" key="6">
    <source>
        <dbReference type="PROSITE" id="PS51387"/>
    </source>
</evidence>
<dbReference type="Gene3D" id="3.30.43.10">
    <property type="entry name" value="Uridine Diphospho-n-acetylenolpyruvylglucosamine Reductase, domain 2"/>
    <property type="match status" value="1"/>
</dbReference>
<dbReference type="SUPFAM" id="SSF56176">
    <property type="entry name" value="FAD-binding/transporter-associated domain-like"/>
    <property type="match status" value="1"/>
</dbReference>
<keyword evidence="5" id="KW-0560">Oxidoreductase</keyword>
<dbReference type="OrthoDB" id="9775082at2"/>
<dbReference type="InterPro" id="IPR016169">
    <property type="entry name" value="FAD-bd_PCMH_sub2"/>
</dbReference>
<dbReference type="AlphaFoldDB" id="A0A1N7RR69"/>
<keyword evidence="3" id="KW-0285">Flavoprotein</keyword>
<gene>
    <name evidence="7" type="ORF">BN2476_110151</name>
</gene>
<dbReference type="InterPro" id="IPR016166">
    <property type="entry name" value="FAD-bd_PCMH"/>
</dbReference>
<dbReference type="InterPro" id="IPR016164">
    <property type="entry name" value="FAD-linked_Oxase-like_C"/>
</dbReference>
<dbReference type="PANTHER" id="PTHR42973:SF39">
    <property type="entry name" value="FAD-BINDING PCMH-TYPE DOMAIN-CONTAINING PROTEIN"/>
    <property type="match status" value="1"/>
</dbReference>
<dbReference type="Proteomes" id="UP000195569">
    <property type="component" value="Unassembled WGS sequence"/>
</dbReference>
<dbReference type="EMBL" id="CYGY02000011">
    <property type="protein sequence ID" value="SIT37192.1"/>
    <property type="molecule type" value="Genomic_DNA"/>
</dbReference>
<comment type="similarity">
    <text evidence="2">Belongs to the oxygen-dependent FAD-linked oxidoreductase family.</text>
</comment>
<sequence length="461" mass="49559">MINSSEIRQSGFQGEIIQSGDQEYDKARAVFNASIDRRPVLIARCVDADDVARIVTLARRHNLPLAIRSTGHNVAGYAVCDDGVVIDLSLMKAITVDPSARTVRVESGCNWGDVNDALQLHGLAATGGFVSITGVSGLTLGGGLGWLVRKHGLALDNLLGAEIVLADGRKVKANSRENEDLFWAIRGGGGNFGVVTSFEFQAHPAGTVLAGIVLHPASAAASAIRSWRDLEAEAPDESTLGALLFHMPDDPSLPPPMRGAPVAGLGGVYAGPVEEGEKVLQRLREYGPPLVDKFAPTPYNEAQRMADFLWPPGLHGYWKSSYLKALDDAAVDIVVDRFARVPSRQTVIVLENYGNSAWSRVPESATAFGHRNWPWNIVVTSAWSDAKDSERNIAWTRELLDALRPYTAPGAYVNYLGGDEGVDGLQAAYGTKLGRLASIKAKYDPTNLFRLNQNIAPEPGG</sequence>
<evidence type="ECO:0000256" key="2">
    <source>
        <dbReference type="ARBA" id="ARBA00005466"/>
    </source>
</evidence>
<keyword evidence="8" id="KW-1185">Reference proteome</keyword>
<reference evidence="7" key="1">
    <citation type="submission" date="2016-12" db="EMBL/GenBank/DDBJ databases">
        <authorList>
            <person name="Moulin L."/>
        </authorList>
    </citation>
    <scope>NUCLEOTIDE SEQUENCE [LARGE SCALE GENOMIC DNA]</scope>
    <source>
        <strain evidence="7">STM 7183</strain>
    </source>
</reference>
<dbReference type="RefSeq" id="WP_087733077.1">
    <property type="nucleotide sequence ID" value="NZ_CYGY02000011.1"/>
</dbReference>
<dbReference type="Pfam" id="PF01565">
    <property type="entry name" value="FAD_binding_4"/>
    <property type="match status" value="1"/>
</dbReference>
<proteinExistence type="inferred from homology"/>
<keyword evidence="4" id="KW-0274">FAD</keyword>
<feature type="domain" description="FAD-binding PCMH-type" evidence="6">
    <location>
        <begin position="35"/>
        <end position="205"/>
    </location>
</feature>
<dbReference type="GO" id="GO:0016491">
    <property type="term" value="F:oxidoreductase activity"/>
    <property type="evidence" value="ECO:0007669"/>
    <property type="project" value="UniProtKB-KW"/>
</dbReference>
<dbReference type="PROSITE" id="PS00862">
    <property type="entry name" value="OX2_COVAL_FAD"/>
    <property type="match status" value="1"/>
</dbReference>
<evidence type="ECO:0000256" key="4">
    <source>
        <dbReference type="ARBA" id="ARBA00022827"/>
    </source>
</evidence>
<evidence type="ECO:0000313" key="7">
    <source>
        <dbReference type="EMBL" id="SIT37192.1"/>
    </source>
</evidence>
<dbReference type="Gene3D" id="3.40.462.20">
    <property type="match status" value="1"/>
</dbReference>
<dbReference type="InterPro" id="IPR050416">
    <property type="entry name" value="FAD-linked_Oxidoreductase"/>
</dbReference>
<dbReference type="GO" id="GO:0071949">
    <property type="term" value="F:FAD binding"/>
    <property type="evidence" value="ECO:0007669"/>
    <property type="project" value="InterPro"/>
</dbReference>
<name>A0A1N7RR69_9BURK</name>
<dbReference type="InterPro" id="IPR006093">
    <property type="entry name" value="Oxy_OxRdtase_FAD_BS"/>
</dbReference>
<accession>A0A1N7RR69</accession>
<dbReference type="PROSITE" id="PS51387">
    <property type="entry name" value="FAD_PCMH"/>
    <property type="match status" value="1"/>
</dbReference>
<organism evidence="7 8">
    <name type="scientific">Paraburkholderia piptadeniae</name>
    <dbReference type="NCBI Taxonomy" id="1701573"/>
    <lineage>
        <taxon>Bacteria</taxon>
        <taxon>Pseudomonadati</taxon>
        <taxon>Pseudomonadota</taxon>
        <taxon>Betaproteobacteria</taxon>
        <taxon>Burkholderiales</taxon>
        <taxon>Burkholderiaceae</taxon>
        <taxon>Paraburkholderia</taxon>
    </lineage>
</organism>
<dbReference type="InterPro" id="IPR006094">
    <property type="entry name" value="Oxid_FAD_bind_N"/>
</dbReference>
<evidence type="ECO:0000256" key="5">
    <source>
        <dbReference type="ARBA" id="ARBA00023002"/>
    </source>
</evidence>
<evidence type="ECO:0000313" key="8">
    <source>
        <dbReference type="Proteomes" id="UP000195569"/>
    </source>
</evidence>
<dbReference type="InterPro" id="IPR016167">
    <property type="entry name" value="FAD-bd_PCMH_sub1"/>
</dbReference>
<dbReference type="PANTHER" id="PTHR42973">
    <property type="entry name" value="BINDING OXIDOREDUCTASE, PUTATIVE (AFU_ORTHOLOGUE AFUA_1G17690)-RELATED"/>
    <property type="match status" value="1"/>
</dbReference>
<dbReference type="SUPFAM" id="SSF55103">
    <property type="entry name" value="FAD-linked oxidases, C-terminal domain"/>
    <property type="match status" value="1"/>
</dbReference>
<comment type="caution">
    <text evidence="7">The sequence shown here is derived from an EMBL/GenBank/DDBJ whole genome shotgun (WGS) entry which is preliminary data.</text>
</comment>
<dbReference type="Pfam" id="PF08031">
    <property type="entry name" value="BBE"/>
    <property type="match status" value="1"/>
</dbReference>
<evidence type="ECO:0000256" key="1">
    <source>
        <dbReference type="ARBA" id="ARBA00001974"/>
    </source>
</evidence>
<dbReference type="InterPro" id="IPR036318">
    <property type="entry name" value="FAD-bd_PCMH-like_sf"/>
</dbReference>
<protein>
    <submittedName>
        <fullName evidence="7">FAD linked oxidase domain-containing protein</fullName>
    </submittedName>
</protein>
<dbReference type="InterPro" id="IPR012951">
    <property type="entry name" value="BBE"/>
</dbReference>
<comment type="cofactor">
    <cofactor evidence="1">
        <name>FAD</name>
        <dbReference type="ChEBI" id="CHEBI:57692"/>
    </cofactor>
</comment>